<protein>
    <submittedName>
        <fullName evidence="2">Uncharacterized protein</fullName>
    </submittedName>
</protein>
<comment type="caution">
    <text evidence="2">The sequence shown here is derived from an EMBL/GenBank/DDBJ whole genome shotgun (WGS) entry which is preliminary data.</text>
</comment>
<feature type="compositionally biased region" description="Polar residues" evidence="1">
    <location>
        <begin position="18"/>
        <end position="28"/>
    </location>
</feature>
<evidence type="ECO:0000313" key="2">
    <source>
        <dbReference type="EMBL" id="KAJ3646081.1"/>
    </source>
</evidence>
<dbReference type="Proteomes" id="UP001168821">
    <property type="component" value="Unassembled WGS sequence"/>
</dbReference>
<feature type="region of interest" description="Disordered" evidence="1">
    <location>
        <begin position="1"/>
        <end position="82"/>
    </location>
</feature>
<gene>
    <name evidence="2" type="ORF">Zmor_023691</name>
</gene>
<dbReference type="AlphaFoldDB" id="A0AA38HYP8"/>
<organism evidence="2 3">
    <name type="scientific">Zophobas morio</name>
    <dbReference type="NCBI Taxonomy" id="2755281"/>
    <lineage>
        <taxon>Eukaryota</taxon>
        <taxon>Metazoa</taxon>
        <taxon>Ecdysozoa</taxon>
        <taxon>Arthropoda</taxon>
        <taxon>Hexapoda</taxon>
        <taxon>Insecta</taxon>
        <taxon>Pterygota</taxon>
        <taxon>Neoptera</taxon>
        <taxon>Endopterygota</taxon>
        <taxon>Coleoptera</taxon>
        <taxon>Polyphaga</taxon>
        <taxon>Cucujiformia</taxon>
        <taxon>Tenebrionidae</taxon>
        <taxon>Zophobas</taxon>
    </lineage>
</organism>
<reference evidence="2" key="1">
    <citation type="journal article" date="2023" name="G3 (Bethesda)">
        <title>Whole genome assemblies of Zophobas morio and Tenebrio molitor.</title>
        <authorList>
            <person name="Kaur S."/>
            <person name="Stinson S.A."/>
            <person name="diCenzo G.C."/>
        </authorList>
    </citation>
    <scope>NUCLEOTIDE SEQUENCE</scope>
    <source>
        <strain evidence="2">QUZm001</strain>
    </source>
</reference>
<feature type="compositionally biased region" description="Basic residues" evidence="1">
    <location>
        <begin position="1"/>
        <end position="11"/>
    </location>
</feature>
<keyword evidence="3" id="KW-1185">Reference proteome</keyword>
<feature type="compositionally biased region" description="Basic and acidic residues" evidence="1">
    <location>
        <begin position="60"/>
        <end position="82"/>
    </location>
</feature>
<sequence length="94" mass="10678">MLFQMAHRHRHPDIVPTLTDSKNITTKPVKSHPIKQISLTKRPPLDELSNKLVNNKPGIKKFDPAKDQKEVSKPGHPAKKENQSIIFFSVNNCC</sequence>
<evidence type="ECO:0000256" key="1">
    <source>
        <dbReference type="SAM" id="MobiDB-lite"/>
    </source>
</evidence>
<accession>A0AA38HYP8</accession>
<proteinExistence type="predicted"/>
<name>A0AA38HYP8_9CUCU</name>
<evidence type="ECO:0000313" key="3">
    <source>
        <dbReference type="Proteomes" id="UP001168821"/>
    </source>
</evidence>
<dbReference type="EMBL" id="JALNTZ010000007">
    <property type="protein sequence ID" value="KAJ3646081.1"/>
    <property type="molecule type" value="Genomic_DNA"/>
</dbReference>